<protein>
    <submittedName>
        <fullName evidence="3">Uncharacterized protein</fullName>
    </submittedName>
</protein>
<name>A0A4Y7KYM4_PAPSO</name>
<accession>A0A4Y7KYM4</accession>
<dbReference type="EMBL" id="CM010723">
    <property type="protein sequence ID" value="RZC78433.1"/>
    <property type="molecule type" value="Genomic_DNA"/>
</dbReference>
<dbReference type="Proteomes" id="UP000316621">
    <property type="component" value="Chromosome 9"/>
</dbReference>
<keyword evidence="2" id="KW-0472">Membrane</keyword>
<dbReference type="AlphaFoldDB" id="A0A4Y7KYM4"/>
<evidence type="ECO:0000256" key="1">
    <source>
        <dbReference type="SAM" id="MobiDB-lite"/>
    </source>
</evidence>
<feature type="region of interest" description="Disordered" evidence="1">
    <location>
        <begin position="31"/>
        <end position="50"/>
    </location>
</feature>
<keyword evidence="2" id="KW-0812">Transmembrane</keyword>
<keyword evidence="4" id="KW-1185">Reference proteome</keyword>
<dbReference type="Gramene" id="RZC78433">
    <property type="protein sequence ID" value="RZC78433"/>
    <property type="gene ID" value="C5167_002609"/>
</dbReference>
<reference evidence="3 4" key="1">
    <citation type="journal article" date="2018" name="Science">
        <title>The opium poppy genome and morphinan production.</title>
        <authorList>
            <person name="Guo L."/>
            <person name="Winzer T."/>
            <person name="Yang X."/>
            <person name="Li Y."/>
            <person name="Ning Z."/>
            <person name="He Z."/>
            <person name="Teodor R."/>
            <person name="Lu Y."/>
            <person name="Bowser T.A."/>
            <person name="Graham I.A."/>
            <person name="Ye K."/>
        </authorList>
    </citation>
    <scope>NUCLEOTIDE SEQUENCE [LARGE SCALE GENOMIC DNA]</scope>
    <source>
        <strain evidence="4">cv. HN1</strain>
        <tissue evidence="3">Leaves</tissue>
    </source>
</reference>
<organism evidence="3 4">
    <name type="scientific">Papaver somniferum</name>
    <name type="common">Opium poppy</name>
    <dbReference type="NCBI Taxonomy" id="3469"/>
    <lineage>
        <taxon>Eukaryota</taxon>
        <taxon>Viridiplantae</taxon>
        <taxon>Streptophyta</taxon>
        <taxon>Embryophyta</taxon>
        <taxon>Tracheophyta</taxon>
        <taxon>Spermatophyta</taxon>
        <taxon>Magnoliopsida</taxon>
        <taxon>Ranunculales</taxon>
        <taxon>Papaveraceae</taxon>
        <taxon>Papaveroideae</taxon>
        <taxon>Papaver</taxon>
    </lineage>
</organism>
<evidence type="ECO:0000313" key="3">
    <source>
        <dbReference type="EMBL" id="RZC78433.1"/>
    </source>
</evidence>
<evidence type="ECO:0000313" key="4">
    <source>
        <dbReference type="Proteomes" id="UP000316621"/>
    </source>
</evidence>
<feature type="transmembrane region" description="Helical" evidence="2">
    <location>
        <begin position="76"/>
        <end position="94"/>
    </location>
</feature>
<gene>
    <name evidence="3" type="ORF">C5167_002609</name>
</gene>
<keyword evidence="2" id="KW-1133">Transmembrane helix</keyword>
<feature type="compositionally biased region" description="Polar residues" evidence="1">
    <location>
        <begin position="36"/>
        <end position="50"/>
    </location>
</feature>
<evidence type="ECO:0000256" key="2">
    <source>
        <dbReference type="SAM" id="Phobius"/>
    </source>
</evidence>
<sequence>MRCELEPEFVTELPKEIFKRPKLKNHSLGLRRSGAVKSSNPVPSSEKTSIPISKKGTNVLNAAVNRIERVIKFKRIFEAFAGAFGVDFVVYSILPGNFIRSHRLYRIELMFFHLS</sequence>
<proteinExistence type="predicted"/>